<evidence type="ECO:0000256" key="1">
    <source>
        <dbReference type="ARBA" id="ARBA00022908"/>
    </source>
</evidence>
<sequence>MDHTLAPAQNISGPLAPARPPVDGVSDSGHNIHDDAGADENPTYEAVMEAYQASGKDTERFRYSQLKLDCFFKGRTLRSLRRATVQRYITLRQTAGVSPATINRELDDLSAAINWYNFLHELNLPNALVGMSLPVPEGRTRWITRGEAQRMISVAQAMAVRPHLPSFIQLALHTGCRRNELLKLRLQRVRTEEGLITLESEDTKTKKHRVIPLNAPALEALDTMATWRAEHCPTSPWVFPSPRDHAKPLSTIQKGFRSLCTKANIDDFRIHDLRHTCASWLVMAGVPLLVVRDLLGHSSIEMTERYAHLAPNQVHDAMRRLEDAWFQLKDGSTVGRGLSRS</sequence>
<feature type="region of interest" description="Disordered" evidence="5">
    <location>
        <begin position="1"/>
        <end position="39"/>
    </location>
</feature>
<dbReference type="SUPFAM" id="SSF56349">
    <property type="entry name" value="DNA breaking-rejoining enzymes"/>
    <property type="match status" value="1"/>
</dbReference>
<dbReference type="PANTHER" id="PTHR30349:SF64">
    <property type="entry name" value="PROPHAGE INTEGRASE INTD-RELATED"/>
    <property type="match status" value="1"/>
</dbReference>
<dbReference type="InterPro" id="IPR013762">
    <property type="entry name" value="Integrase-like_cat_sf"/>
</dbReference>
<proteinExistence type="predicted"/>
<evidence type="ECO:0000313" key="8">
    <source>
        <dbReference type="EMBL" id="WMD19739.1"/>
    </source>
</evidence>
<accession>A0ABY9LY90</accession>
<name>A0ABY9LY90_9BURK</name>
<dbReference type="CDD" id="cd00796">
    <property type="entry name" value="INT_Rci_Hp1_C"/>
    <property type="match status" value="1"/>
</dbReference>
<dbReference type="EMBL" id="CP132976">
    <property type="protein sequence ID" value="WMD19739.1"/>
    <property type="molecule type" value="Genomic_DNA"/>
</dbReference>
<reference evidence="8 9" key="1">
    <citation type="submission" date="2023-08" db="EMBL/GenBank/DDBJ databases">
        <title>Achromobacter seleniivolatilans sp. nov., isolated from seleniferous soil.</title>
        <authorList>
            <person name="Zhang S."/>
            <person name="Li K."/>
            <person name="Peng J."/>
            <person name="Zhao Q."/>
            <person name="Wang H."/>
            <person name="Guo Y."/>
        </authorList>
    </citation>
    <scope>NUCLEOTIDE SEQUENCE [LARGE SCALE GENOMIC DNA]</scope>
    <source>
        <strain evidence="8 9">R39</strain>
    </source>
</reference>
<feature type="domain" description="Tyr recombinase" evidence="6">
    <location>
        <begin position="138"/>
        <end position="319"/>
    </location>
</feature>
<keyword evidence="2 4" id="KW-0238">DNA-binding</keyword>
<dbReference type="InterPro" id="IPR002104">
    <property type="entry name" value="Integrase_catalytic"/>
</dbReference>
<keyword evidence="3" id="KW-0233">DNA recombination</keyword>
<organism evidence="8 9">
    <name type="scientific">Achromobacter seleniivolatilans</name>
    <dbReference type="NCBI Taxonomy" id="3047478"/>
    <lineage>
        <taxon>Bacteria</taxon>
        <taxon>Pseudomonadati</taxon>
        <taxon>Pseudomonadota</taxon>
        <taxon>Betaproteobacteria</taxon>
        <taxon>Burkholderiales</taxon>
        <taxon>Alcaligenaceae</taxon>
        <taxon>Achromobacter</taxon>
    </lineage>
</organism>
<dbReference type="InterPro" id="IPR044068">
    <property type="entry name" value="CB"/>
</dbReference>
<feature type="domain" description="Core-binding (CB)" evidence="7">
    <location>
        <begin position="42"/>
        <end position="117"/>
    </location>
</feature>
<evidence type="ECO:0000259" key="7">
    <source>
        <dbReference type="PROSITE" id="PS51900"/>
    </source>
</evidence>
<keyword evidence="1" id="KW-0229">DNA integration</keyword>
<evidence type="ECO:0000313" key="9">
    <source>
        <dbReference type="Proteomes" id="UP001234798"/>
    </source>
</evidence>
<protein>
    <submittedName>
        <fullName evidence="8">Site-specific integrase</fullName>
    </submittedName>
</protein>
<dbReference type="InterPro" id="IPR050090">
    <property type="entry name" value="Tyrosine_recombinase_XerCD"/>
</dbReference>
<evidence type="ECO:0000259" key="6">
    <source>
        <dbReference type="PROSITE" id="PS51898"/>
    </source>
</evidence>
<evidence type="ECO:0000256" key="5">
    <source>
        <dbReference type="SAM" id="MobiDB-lite"/>
    </source>
</evidence>
<gene>
    <name evidence="8" type="ORF">RAS12_24470</name>
</gene>
<dbReference type="RefSeq" id="WP_306942242.1">
    <property type="nucleotide sequence ID" value="NZ_CP132976.1"/>
</dbReference>
<evidence type="ECO:0000256" key="4">
    <source>
        <dbReference type="PROSITE-ProRule" id="PRU01248"/>
    </source>
</evidence>
<evidence type="ECO:0000256" key="3">
    <source>
        <dbReference type="ARBA" id="ARBA00023172"/>
    </source>
</evidence>
<dbReference type="Gene3D" id="1.10.443.10">
    <property type="entry name" value="Intergrase catalytic core"/>
    <property type="match status" value="1"/>
</dbReference>
<evidence type="ECO:0000256" key="2">
    <source>
        <dbReference type="ARBA" id="ARBA00023125"/>
    </source>
</evidence>
<dbReference type="InterPro" id="IPR011010">
    <property type="entry name" value="DNA_brk_join_enz"/>
</dbReference>
<keyword evidence="9" id="KW-1185">Reference proteome</keyword>
<dbReference type="PROSITE" id="PS51900">
    <property type="entry name" value="CB"/>
    <property type="match status" value="1"/>
</dbReference>
<dbReference type="PROSITE" id="PS51898">
    <property type="entry name" value="TYR_RECOMBINASE"/>
    <property type="match status" value="1"/>
</dbReference>
<dbReference type="Pfam" id="PF00589">
    <property type="entry name" value="Phage_integrase"/>
    <property type="match status" value="1"/>
</dbReference>
<dbReference type="Proteomes" id="UP001234798">
    <property type="component" value="Chromosome"/>
</dbReference>
<dbReference type="PANTHER" id="PTHR30349">
    <property type="entry name" value="PHAGE INTEGRASE-RELATED"/>
    <property type="match status" value="1"/>
</dbReference>